<dbReference type="InterPro" id="IPR001254">
    <property type="entry name" value="Trypsin_dom"/>
</dbReference>
<dbReference type="SMART" id="SM00020">
    <property type="entry name" value="Tryp_SPc"/>
    <property type="match status" value="1"/>
</dbReference>
<dbReference type="FunFam" id="2.40.10.10:FF:000156">
    <property type="entry name" value="MIP06385p"/>
    <property type="match status" value="1"/>
</dbReference>
<dbReference type="AlphaFoldDB" id="A0A2P4X9R8"/>
<dbReference type="PROSITE" id="PS00135">
    <property type="entry name" value="TRYPSIN_SER"/>
    <property type="match status" value="1"/>
</dbReference>
<dbReference type="InterPro" id="IPR050430">
    <property type="entry name" value="Peptidase_S1"/>
</dbReference>
<accession>A0A2P4X9R8</accession>
<protein>
    <recommendedName>
        <fullName evidence="10">Peptidase S1 domain-containing protein</fullName>
    </recommendedName>
</protein>
<organism evidence="11 12">
    <name type="scientific">Phytophthora palmivora</name>
    <dbReference type="NCBI Taxonomy" id="4796"/>
    <lineage>
        <taxon>Eukaryota</taxon>
        <taxon>Sar</taxon>
        <taxon>Stramenopiles</taxon>
        <taxon>Oomycota</taxon>
        <taxon>Peronosporomycetes</taxon>
        <taxon>Peronosporales</taxon>
        <taxon>Peronosporaceae</taxon>
        <taxon>Phytophthora</taxon>
    </lineage>
</organism>
<keyword evidence="5" id="KW-0843">Virulence</keyword>
<feature type="chain" id="PRO_5015116148" description="Peptidase S1 domain-containing protein" evidence="9">
    <location>
        <begin position="24"/>
        <end position="286"/>
    </location>
</feature>
<evidence type="ECO:0000256" key="4">
    <source>
        <dbReference type="ARBA" id="ARBA00022729"/>
    </source>
</evidence>
<feature type="domain" description="Peptidase S1" evidence="10">
    <location>
        <begin position="57"/>
        <end position="281"/>
    </location>
</feature>
<evidence type="ECO:0000256" key="2">
    <source>
        <dbReference type="ARBA" id="ARBA00007664"/>
    </source>
</evidence>
<sequence>MKSVSTTTAVAITLTCVLNPVVGQHNPLADLPVHGQYPPVDRPIDSPFSRQAERKLIIGGEIVNGTKSYIAGLRYESDGYNFCAGILISPTHLLSASHCVTGPVRWASIGSHYYNGTQDGEQIRVLSVANHPDYVNDNVHITHDFMVLELERPSKFKPVKLAAIDGSNDKAGAWATSLGWGYTQENGTMSYELKHVKQQVLTNEECMKKMKIDDSVICAGGVANESTCAGDSGGPLVVESPDGEDVLIGVVSWGNICGKAGEPGAFSRVSSARKWIESITSRSCFK</sequence>
<comment type="caution">
    <text evidence="11">The sequence shown here is derived from an EMBL/GenBank/DDBJ whole genome shotgun (WGS) entry which is preliminary data.</text>
</comment>
<keyword evidence="8" id="KW-0378">Hydrolase</keyword>
<dbReference type="Gene3D" id="2.40.10.10">
    <property type="entry name" value="Trypsin-like serine proteases"/>
    <property type="match status" value="1"/>
</dbReference>
<dbReference type="EMBL" id="NCKW01015611">
    <property type="protein sequence ID" value="POM62285.1"/>
    <property type="molecule type" value="Genomic_DNA"/>
</dbReference>
<dbReference type="InterPro" id="IPR001314">
    <property type="entry name" value="Peptidase_S1A"/>
</dbReference>
<keyword evidence="12" id="KW-1185">Reference proteome</keyword>
<evidence type="ECO:0000256" key="6">
    <source>
        <dbReference type="ARBA" id="ARBA00023157"/>
    </source>
</evidence>
<dbReference type="OrthoDB" id="100840at2759"/>
<comment type="similarity">
    <text evidence="2">Belongs to the peptidase S1 family.</text>
</comment>
<name>A0A2P4X9R8_9STRA</name>
<dbReference type="InterPro" id="IPR033116">
    <property type="entry name" value="TRYPSIN_SER"/>
</dbReference>
<evidence type="ECO:0000256" key="3">
    <source>
        <dbReference type="ARBA" id="ARBA00022525"/>
    </source>
</evidence>
<evidence type="ECO:0000256" key="5">
    <source>
        <dbReference type="ARBA" id="ARBA00023026"/>
    </source>
</evidence>
<keyword evidence="7" id="KW-0325">Glycoprotein</keyword>
<evidence type="ECO:0000256" key="7">
    <source>
        <dbReference type="ARBA" id="ARBA00023180"/>
    </source>
</evidence>
<keyword evidence="3" id="KW-0964">Secreted</keyword>
<dbReference type="Pfam" id="PF00089">
    <property type="entry name" value="Trypsin"/>
    <property type="match status" value="1"/>
</dbReference>
<dbReference type="InterPro" id="IPR009003">
    <property type="entry name" value="Peptidase_S1_PA"/>
</dbReference>
<reference evidence="11 12" key="1">
    <citation type="journal article" date="2017" name="Genome Biol. Evol.">
        <title>Phytophthora megakarya and P. palmivora, closely related causal agents of cacao black pod rot, underwent increases in genome sizes and gene numbers by different mechanisms.</title>
        <authorList>
            <person name="Ali S.S."/>
            <person name="Shao J."/>
            <person name="Lary D.J."/>
            <person name="Kronmiller B."/>
            <person name="Shen D."/>
            <person name="Strem M.D."/>
            <person name="Amoako-Attah I."/>
            <person name="Akrofi A.Y."/>
            <person name="Begoude B.A."/>
            <person name="Ten Hoopen G.M."/>
            <person name="Coulibaly K."/>
            <person name="Kebe B.I."/>
            <person name="Melnick R.L."/>
            <person name="Guiltinan M.J."/>
            <person name="Tyler B.M."/>
            <person name="Meinhardt L.W."/>
            <person name="Bailey B.A."/>
        </authorList>
    </citation>
    <scope>NUCLEOTIDE SEQUENCE [LARGE SCALE GENOMIC DNA]</scope>
    <source>
        <strain evidence="12">sbr112.9</strain>
    </source>
</reference>
<keyword evidence="6" id="KW-1015">Disulfide bond</keyword>
<evidence type="ECO:0000313" key="11">
    <source>
        <dbReference type="EMBL" id="POM62285.1"/>
    </source>
</evidence>
<dbReference type="PROSITE" id="PS50240">
    <property type="entry name" value="TRYPSIN_DOM"/>
    <property type="match status" value="1"/>
</dbReference>
<dbReference type="Proteomes" id="UP000237271">
    <property type="component" value="Unassembled WGS sequence"/>
</dbReference>
<dbReference type="PROSITE" id="PS00134">
    <property type="entry name" value="TRYPSIN_HIS"/>
    <property type="match status" value="1"/>
</dbReference>
<keyword evidence="8" id="KW-0720">Serine protease</keyword>
<gene>
    <name evidence="11" type="ORF">PHPALM_28576</name>
</gene>
<dbReference type="PRINTS" id="PR00722">
    <property type="entry name" value="CHYMOTRYPSIN"/>
</dbReference>
<evidence type="ECO:0000256" key="9">
    <source>
        <dbReference type="SAM" id="SignalP"/>
    </source>
</evidence>
<proteinExistence type="inferred from homology"/>
<comment type="subcellular location">
    <subcellularLocation>
        <location evidence="1">Secreted</location>
    </subcellularLocation>
</comment>
<dbReference type="InterPro" id="IPR043504">
    <property type="entry name" value="Peptidase_S1_PA_chymotrypsin"/>
</dbReference>
<evidence type="ECO:0000256" key="8">
    <source>
        <dbReference type="RuleBase" id="RU363034"/>
    </source>
</evidence>
<dbReference type="PANTHER" id="PTHR24276">
    <property type="entry name" value="POLYSERASE-RELATED"/>
    <property type="match status" value="1"/>
</dbReference>
<dbReference type="GO" id="GO:0005576">
    <property type="term" value="C:extracellular region"/>
    <property type="evidence" value="ECO:0007669"/>
    <property type="project" value="UniProtKB-SubCell"/>
</dbReference>
<feature type="signal peptide" evidence="9">
    <location>
        <begin position="1"/>
        <end position="23"/>
    </location>
</feature>
<evidence type="ECO:0000259" key="10">
    <source>
        <dbReference type="PROSITE" id="PS50240"/>
    </source>
</evidence>
<dbReference type="GO" id="GO:0004252">
    <property type="term" value="F:serine-type endopeptidase activity"/>
    <property type="evidence" value="ECO:0007669"/>
    <property type="project" value="InterPro"/>
</dbReference>
<dbReference type="PANTHER" id="PTHR24276:SF98">
    <property type="entry name" value="FI18310P1-RELATED"/>
    <property type="match status" value="1"/>
</dbReference>
<dbReference type="SUPFAM" id="SSF50494">
    <property type="entry name" value="Trypsin-like serine proteases"/>
    <property type="match status" value="1"/>
</dbReference>
<keyword evidence="4 9" id="KW-0732">Signal</keyword>
<evidence type="ECO:0000313" key="12">
    <source>
        <dbReference type="Proteomes" id="UP000237271"/>
    </source>
</evidence>
<keyword evidence="8" id="KW-0645">Protease</keyword>
<dbReference type="CDD" id="cd00190">
    <property type="entry name" value="Tryp_SPc"/>
    <property type="match status" value="1"/>
</dbReference>
<dbReference type="InterPro" id="IPR018114">
    <property type="entry name" value="TRYPSIN_HIS"/>
</dbReference>
<dbReference type="GO" id="GO:0006508">
    <property type="term" value="P:proteolysis"/>
    <property type="evidence" value="ECO:0007669"/>
    <property type="project" value="UniProtKB-KW"/>
</dbReference>
<evidence type="ECO:0000256" key="1">
    <source>
        <dbReference type="ARBA" id="ARBA00004613"/>
    </source>
</evidence>